<keyword evidence="3" id="KW-1185">Reference proteome</keyword>
<dbReference type="GO" id="GO:0016740">
    <property type="term" value="F:transferase activity"/>
    <property type="evidence" value="ECO:0007669"/>
    <property type="project" value="UniProtKB-KW"/>
</dbReference>
<accession>A0A8J3N6X4</accession>
<gene>
    <name evidence="2" type="ORF">KSF_080660</name>
</gene>
<dbReference type="CDD" id="cd03801">
    <property type="entry name" value="GT4_PimA-like"/>
    <property type="match status" value="1"/>
</dbReference>
<proteinExistence type="predicted"/>
<dbReference type="PANTHER" id="PTHR12526:SF637">
    <property type="entry name" value="GLYCOSYLTRANSFERASE EPSF-RELATED"/>
    <property type="match status" value="1"/>
</dbReference>
<evidence type="ECO:0000313" key="2">
    <source>
        <dbReference type="EMBL" id="GHO98018.1"/>
    </source>
</evidence>
<dbReference type="RefSeq" id="WP_220208787.1">
    <property type="nucleotide sequence ID" value="NZ_BNJK01000002.1"/>
</dbReference>
<organism evidence="2 3">
    <name type="scientific">Reticulibacter mediterranei</name>
    <dbReference type="NCBI Taxonomy" id="2778369"/>
    <lineage>
        <taxon>Bacteria</taxon>
        <taxon>Bacillati</taxon>
        <taxon>Chloroflexota</taxon>
        <taxon>Ktedonobacteria</taxon>
        <taxon>Ktedonobacterales</taxon>
        <taxon>Reticulibacteraceae</taxon>
        <taxon>Reticulibacter</taxon>
    </lineage>
</organism>
<comment type="caution">
    <text evidence="2">The sequence shown here is derived from an EMBL/GenBank/DDBJ whole genome shotgun (WGS) entry which is preliminary data.</text>
</comment>
<dbReference type="SUPFAM" id="SSF53756">
    <property type="entry name" value="UDP-Glycosyltransferase/glycogen phosphorylase"/>
    <property type="match status" value="1"/>
</dbReference>
<keyword evidence="2" id="KW-0808">Transferase</keyword>
<dbReference type="PANTHER" id="PTHR12526">
    <property type="entry name" value="GLYCOSYLTRANSFERASE"/>
    <property type="match status" value="1"/>
</dbReference>
<dbReference type="Gene3D" id="3.40.50.2000">
    <property type="entry name" value="Glycogen Phosphorylase B"/>
    <property type="match status" value="2"/>
</dbReference>
<name>A0A8J3N6X4_9CHLR</name>
<protein>
    <submittedName>
        <fullName evidence="2">Glycosyl transferase</fullName>
    </submittedName>
</protein>
<evidence type="ECO:0000313" key="3">
    <source>
        <dbReference type="Proteomes" id="UP000597444"/>
    </source>
</evidence>
<reference evidence="2" key="1">
    <citation type="submission" date="2020-10" db="EMBL/GenBank/DDBJ databases">
        <title>Taxonomic study of unclassified bacteria belonging to the class Ktedonobacteria.</title>
        <authorList>
            <person name="Yabe S."/>
            <person name="Wang C.M."/>
            <person name="Zheng Y."/>
            <person name="Sakai Y."/>
            <person name="Cavaletti L."/>
            <person name="Monciardini P."/>
            <person name="Donadio S."/>
        </authorList>
    </citation>
    <scope>NUCLEOTIDE SEQUENCE</scope>
    <source>
        <strain evidence="2">ID150040</strain>
    </source>
</reference>
<dbReference type="AlphaFoldDB" id="A0A8J3N6X4"/>
<feature type="domain" description="Glycosyltransferase subfamily 4-like N-terminal" evidence="1">
    <location>
        <begin position="31"/>
        <end position="191"/>
    </location>
</feature>
<evidence type="ECO:0000259" key="1">
    <source>
        <dbReference type="Pfam" id="PF13439"/>
    </source>
</evidence>
<dbReference type="Pfam" id="PF13692">
    <property type="entry name" value="Glyco_trans_1_4"/>
    <property type="match status" value="1"/>
</dbReference>
<dbReference type="Proteomes" id="UP000597444">
    <property type="component" value="Unassembled WGS sequence"/>
</dbReference>
<dbReference type="Pfam" id="PF13439">
    <property type="entry name" value="Glyco_transf_4"/>
    <property type="match status" value="1"/>
</dbReference>
<sequence>MDKATTRSIAFVTQFNPQDIHTWSWAGTFSHMARALEKYSGEVSWISPAPCKEQVIARSIHRSARLLLHRRYAYHNCLLVAKRHAHMIAAQLAKRRFDLIVAPVAATEIAFLETRIPIILVEDATYGQLINYNAEYTHLLECSKRELHIIEQHALQKASAIISSSSWAAQSAIDDYQADARKVHVVPFGANFETPPDAEMIRQRQRSGRCRLLFVGANWQQKGGDIAFETLLRLEQLGIEAELIICGCVPPPSFSHSRMRIIPFLDKQKPAERKELEHLYMQADFALLPTRNECFSIALCEATAYGLPVITTRTGGLSELVTDGKNGLLLPYDARGDAYAAQIAELYRDEQRYHSFVRASRTAFEKRLNWNAWGCSVKNIIDMSFRQMTQ</sequence>
<dbReference type="InterPro" id="IPR028098">
    <property type="entry name" value="Glyco_trans_4-like_N"/>
</dbReference>
<dbReference type="EMBL" id="BNJK01000002">
    <property type="protein sequence ID" value="GHO98018.1"/>
    <property type="molecule type" value="Genomic_DNA"/>
</dbReference>